<dbReference type="Pfam" id="PF17851">
    <property type="entry name" value="GH43_C2"/>
    <property type="match status" value="1"/>
</dbReference>
<comment type="caution">
    <text evidence="2">The sequence shown here is derived from an EMBL/GenBank/DDBJ whole genome shotgun (WGS) entry which is preliminary data.</text>
</comment>
<protein>
    <recommendedName>
        <fullName evidence="1">Beta-xylosidase C-terminal Concanavalin A-like domain-containing protein</fullName>
    </recommendedName>
</protein>
<organism evidence="2 3">
    <name type="scientific">Paenibacillus prosopidis</name>
    <dbReference type="NCBI Taxonomy" id="630520"/>
    <lineage>
        <taxon>Bacteria</taxon>
        <taxon>Bacillati</taxon>
        <taxon>Bacillota</taxon>
        <taxon>Bacilli</taxon>
        <taxon>Bacillales</taxon>
        <taxon>Paenibacillaceae</taxon>
        <taxon>Paenibacillus</taxon>
    </lineage>
</organism>
<evidence type="ECO:0000313" key="2">
    <source>
        <dbReference type="EMBL" id="RCW49572.1"/>
    </source>
</evidence>
<dbReference type="InterPro" id="IPR013320">
    <property type="entry name" value="ConA-like_dom_sf"/>
</dbReference>
<gene>
    <name evidence="2" type="ORF">DFP97_104230</name>
</gene>
<feature type="domain" description="Beta-xylosidase C-terminal Concanavalin A-like" evidence="1">
    <location>
        <begin position="4"/>
        <end position="94"/>
    </location>
</feature>
<dbReference type="InterPro" id="IPR041542">
    <property type="entry name" value="GH43_C2"/>
</dbReference>
<accession>A0A368W9W2</accession>
<dbReference type="EMBL" id="QPJD01000004">
    <property type="protein sequence ID" value="RCW49572.1"/>
    <property type="molecule type" value="Genomic_DNA"/>
</dbReference>
<dbReference type="Proteomes" id="UP000252415">
    <property type="component" value="Unassembled WGS sequence"/>
</dbReference>
<dbReference type="Gene3D" id="2.60.120.200">
    <property type="match status" value="1"/>
</dbReference>
<proteinExistence type="predicted"/>
<name>A0A368W9W2_9BACL</name>
<evidence type="ECO:0000259" key="1">
    <source>
        <dbReference type="Pfam" id="PF17851"/>
    </source>
</evidence>
<keyword evidence="3" id="KW-1185">Reference proteome</keyword>
<dbReference type="SUPFAM" id="SSF49899">
    <property type="entry name" value="Concanavalin A-like lectins/glucanases"/>
    <property type="match status" value="1"/>
</dbReference>
<evidence type="ECO:0000313" key="3">
    <source>
        <dbReference type="Proteomes" id="UP000252415"/>
    </source>
</evidence>
<reference evidence="2 3" key="1">
    <citation type="submission" date="2018-07" db="EMBL/GenBank/DDBJ databases">
        <title>Genomic Encyclopedia of Type Strains, Phase III (KMG-III): the genomes of soil and plant-associated and newly described type strains.</title>
        <authorList>
            <person name="Whitman W."/>
        </authorList>
    </citation>
    <scope>NUCLEOTIDE SEQUENCE [LARGE SCALE GENOMIC DNA]</scope>
    <source>
        <strain evidence="2 3">CECT 7506</strain>
    </source>
</reference>
<sequence>MIRVVCREGGRETELGSRVMNAKKIFLKLEALGQSLRFAAGTEPEQWETIAENADGTVLSTDKAGGFIGAYIGLFASGNGWSSSNYADFDYFEYVGL</sequence>
<dbReference type="AlphaFoldDB" id="A0A368W9W2"/>